<dbReference type="InterPro" id="IPR001214">
    <property type="entry name" value="SET_dom"/>
</dbReference>
<evidence type="ECO:0000259" key="1">
    <source>
        <dbReference type="PROSITE" id="PS50280"/>
    </source>
</evidence>
<proteinExistence type="predicted"/>
<dbReference type="CDD" id="cd20071">
    <property type="entry name" value="SET_SMYD"/>
    <property type="match status" value="1"/>
</dbReference>
<organism evidence="2 3">
    <name type="scientific">Effrenium voratum</name>
    <dbReference type="NCBI Taxonomy" id="2562239"/>
    <lineage>
        <taxon>Eukaryota</taxon>
        <taxon>Sar</taxon>
        <taxon>Alveolata</taxon>
        <taxon>Dinophyceae</taxon>
        <taxon>Suessiales</taxon>
        <taxon>Symbiodiniaceae</taxon>
        <taxon>Effrenium</taxon>
    </lineage>
</organism>
<evidence type="ECO:0000313" key="2">
    <source>
        <dbReference type="EMBL" id="CAJ1390469.1"/>
    </source>
</evidence>
<comment type="caution">
    <text evidence="2">The sequence shown here is derived from an EMBL/GenBank/DDBJ whole genome shotgun (WGS) entry which is preliminary data.</text>
</comment>
<keyword evidence="3" id="KW-1185">Reference proteome</keyword>
<dbReference type="PANTHER" id="PTHR46455">
    <property type="entry name" value="SET AND MYND DOMAIN CONTAINING, ARTHROPOD-SPECIFIC, MEMBER 4, ISOFORM A"/>
    <property type="match status" value="1"/>
</dbReference>
<gene>
    <name evidence="2" type="ORF">EVOR1521_LOCUS15884</name>
</gene>
<dbReference type="Gene3D" id="2.170.270.10">
    <property type="entry name" value="SET domain"/>
    <property type="match status" value="1"/>
</dbReference>
<evidence type="ECO:0000313" key="3">
    <source>
        <dbReference type="Proteomes" id="UP001178507"/>
    </source>
</evidence>
<reference evidence="2" key="1">
    <citation type="submission" date="2023-08" db="EMBL/GenBank/DDBJ databases">
        <authorList>
            <person name="Chen Y."/>
            <person name="Shah S."/>
            <person name="Dougan E. K."/>
            <person name="Thang M."/>
            <person name="Chan C."/>
        </authorList>
    </citation>
    <scope>NUCLEOTIDE SEQUENCE</scope>
</reference>
<dbReference type="Proteomes" id="UP001178507">
    <property type="component" value="Unassembled WGS sequence"/>
</dbReference>
<dbReference type="AlphaFoldDB" id="A0AA36MXS5"/>
<sequence length="498" mass="55278">MFVAVCCGVSRCSPMSLICHESVRNGDHFQRWAEKRLRGSVQEVSKSFELRHSDALGVHAVARSAISAGDLIIAEDALLRILPLKDAARRLLERFGDLEGFLQPALGVDWGSTDKEVREAALELFYAHPITERRSQESAHITACEELLQMWPPLRATGWSPAQLLRFLHIVDLNIHKDERPSHAEFTGIFVLGSKFSHSCEPNASWSFDQRGRLQYGAIRPIAAGEVLTFSYVGNGMNLITSTLVRRQRLATLCFICRCERCKGPDLARPLPCPRCRGECLPCYPDQDESGFGIHGSRCDAIEDAVLWRCTGCEAQVPASELPLQAEAELAELVPQVMQAPPDSASEDAEKLSKLRVKAAKALGPGHWACFLATFAWLQKCLVCLRNEPVITFSEAELHAASVEVARWLEVVTPKNVEQRLCALFMAARLARQLGGGVRSWGYDPECPLGEELQAATRTELRGWELKEDCVVGPEVPQANFKRLKSLPSGPPFLSRWV</sequence>
<feature type="domain" description="SET" evidence="1">
    <location>
        <begin position="46"/>
        <end position="233"/>
    </location>
</feature>
<name>A0AA36MXS5_9DINO</name>
<dbReference type="PROSITE" id="PS50280">
    <property type="entry name" value="SET"/>
    <property type="match status" value="1"/>
</dbReference>
<dbReference type="SUPFAM" id="SSF82199">
    <property type="entry name" value="SET domain"/>
    <property type="match status" value="1"/>
</dbReference>
<dbReference type="EMBL" id="CAUJNA010002079">
    <property type="protein sequence ID" value="CAJ1390469.1"/>
    <property type="molecule type" value="Genomic_DNA"/>
</dbReference>
<dbReference type="InterPro" id="IPR046341">
    <property type="entry name" value="SET_dom_sf"/>
</dbReference>
<dbReference type="PANTHER" id="PTHR46455:SF5">
    <property type="entry name" value="SET AND MYND DOMAIN CONTAINING, ARTHROPOD-SPECIFIC, MEMBER 4, ISOFORM A"/>
    <property type="match status" value="1"/>
</dbReference>
<dbReference type="Pfam" id="PF00856">
    <property type="entry name" value="SET"/>
    <property type="match status" value="1"/>
</dbReference>
<accession>A0AA36MXS5</accession>
<dbReference type="InterPro" id="IPR053010">
    <property type="entry name" value="SET_SmydA-8"/>
</dbReference>
<protein>
    <recommendedName>
        <fullName evidence="1">SET domain-containing protein</fullName>
    </recommendedName>
</protein>